<dbReference type="InterPro" id="IPR007048">
    <property type="entry name" value="IraD/Gp25-like"/>
</dbReference>
<dbReference type="PANTHER" id="PTHR38595:SF1">
    <property type="entry name" value="TYPE VI SECRETION SYSTEM COMPONENT TSSE1"/>
    <property type="match status" value="1"/>
</dbReference>
<dbReference type="Pfam" id="PF04965">
    <property type="entry name" value="GPW_gp25"/>
    <property type="match status" value="1"/>
</dbReference>
<evidence type="ECO:0000259" key="1">
    <source>
        <dbReference type="Pfam" id="PF04965"/>
    </source>
</evidence>
<keyword evidence="3" id="KW-1185">Reference proteome</keyword>
<sequence>MKNGVVECERLSPFLARFLDSSASANLEDTRVLKRAVLGELERLLNTACLPEDYQLTDYPQVKTSTINYGVADFAGKIVCGIPLENVEKQIGAAIVAFEPRLVARSLRCVANPNANSDSDLTEPLALLIDVQMKGLNGEIVNLNLATEFDLSQEAFVITERTES</sequence>
<name>A0AA37RX23_9GAMM</name>
<comment type="caution">
    <text evidence="2">The sequence shown here is derived from an EMBL/GenBank/DDBJ whole genome shotgun (WGS) entry which is preliminary data.</text>
</comment>
<gene>
    <name evidence="2" type="ORF">GCM10007895_21490</name>
</gene>
<dbReference type="PANTHER" id="PTHR38595">
    <property type="entry name" value="CYTOPLASMIC PROTEIN-RELATED"/>
    <property type="match status" value="1"/>
</dbReference>
<dbReference type="EMBL" id="BSNC01000005">
    <property type="protein sequence ID" value="GLP96843.1"/>
    <property type="molecule type" value="Genomic_DNA"/>
</dbReference>
<reference evidence="2" key="1">
    <citation type="journal article" date="2014" name="Int. J. Syst. Evol. Microbiol.">
        <title>Complete genome sequence of Corynebacterium casei LMG S-19264T (=DSM 44701T), isolated from a smear-ripened cheese.</title>
        <authorList>
            <consortium name="US DOE Joint Genome Institute (JGI-PGF)"/>
            <person name="Walter F."/>
            <person name="Albersmeier A."/>
            <person name="Kalinowski J."/>
            <person name="Ruckert C."/>
        </authorList>
    </citation>
    <scope>NUCLEOTIDE SEQUENCE</scope>
    <source>
        <strain evidence="2">NBRC 101628</strain>
    </source>
</reference>
<reference evidence="2" key="2">
    <citation type="submission" date="2023-01" db="EMBL/GenBank/DDBJ databases">
        <title>Draft genome sequence of Paraferrimonas sedimenticola strain NBRC 101628.</title>
        <authorList>
            <person name="Sun Q."/>
            <person name="Mori K."/>
        </authorList>
    </citation>
    <scope>NUCLEOTIDE SEQUENCE</scope>
    <source>
        <strain evidence="2">NBRC 101628</strain>
    </source>
</reference>
<organism evidence="2 3">
    <name type="scientific">Paraferrimonas sedimenticola</name>
    <dbReference type="NCBI Taxonomy" id="375674"/>
    <lineage>
        <taxon>Bacteria</taxon>
        <taxon>Pseudomonadati</taxon>
        <taxon>Pseudomonadota</taxon>
        <taxon>Gammaproteobacteria</taxon>
        <taxon>Alteromonadales</taxon>
        <taxon>Ferrimonadaceae</taxon>
        <taxon>Paraferrimonas</taxon>
    </lineage>
</organism>
<dbReference type="InterPro" id="IPR053176">
    <property type="entry name" value="T6SS_TssE1-like"/>
</dbReference>
<dbReference type="AlphaFoldDB" id="A0AA37RX23"/>
<protein>
    <recommendedName>
        <fullName evidence="1">IraD/Gp25-like domain-containing protein</fullName>
    </recommendedName>
</protein>
<accession>A0AA37RX23</accession>
<dbReference type="Proteomes" id="UP001161422">
    <property type="component" value="Unassembled WGS sequence"/>
</dbReference>
<evidence type="ECO:0000313" key="2">
    <source>
        <dbReference type="EMBL" id="GLP96843.1"/>
    </source>
</evidence>
<evidence type="ECO:0000313" key="3">
    <source>
        <dbReference type="Proteomes" id="UP001161422"/>
    </source>
</evidence>
<feature type="domain" description="IraD/Gp25-like" evidence="1">
    <location>
        <begin position="33"/>
        <end position="131"/>
    </location>
</feature>
<dbReference type="RefSeq" id="WP_095504157.1">
    <property type="nucleotide sequence ID" value="NZ_BSNC01000005.1"/>
</dbReference>
<proteinExistence type="predicted"/>